<name>A0A448X2I5_9PLAT</name>
<protein>
    <submittedName>
        <fullName evidence="1">Uncharacterized protein</fullName>
    </submittedName>
</protein>
<comment type="caution">
    <text evidence="1">The sequence shown here is derived from an EMBL/GenBank/DDBJ whole genome shotgun (WGS) entry which is preliminary data.</text>
</comment>
<keyword evidence="2" id="KW-1185">Reference proteome</keyword>
<organism evidence="1 2">
    <name type="scientific">Protopolystoma xenopodis</name>
    <dbReference type="NCBI Taxonomy" id="117903"/>
    <lineage>
        <taxon>Eukaryota</taxon>
        <taxon>Metazoa</taxon>
        <taxon>Spiralia</taxon>
        <taxon>Lophotrochozoa</taxon>
        <taxon>Platyhelminthes</taxon>
        <taxon>Monogenea</taxon>
        <taxon>Polyopisthocotylea</taxon>
        <taxon>Polystomatidea</taxon>
        <taxon>Polystomatidae</taxon>
        <taxon>Protopolystoma</taxon>
    </lineage>
</organism>
<proteinExistence type="predicted"/>
<dbReference type="AlphaFoldDB" id="A0A448X2I5"/>
<gene>
    <name evidence="1" type="ORF">PXEA_LOCUS19636</name>
</gene>
<accession>A0A448X2I5</accession>
<reference evidence="1" key="1">
    <citation type="submission" date="2018-11" db="EMBL/GenBank/DDBJ databases">
        <authorList>
            <consortium name="Pathogen Informatics"/>
        </authorList>
    </citation>
    <scope>NUCLEOTIDE SEQUENCE</scope>
</reference>
<evidence type="ECO:0000313" key="2">
    <source>
        <dbReference type="Proteomes" id="UP000784294"/>
    </source>
</evidence>
<dbReference type="Proteomes" id="UP000784294">
    <property type="component" value="Unassembled WGS sequence"/>
</dbReference>
<dbReference type="EMBL" id="CAAALY010078724">
    <property type="protein sequence ID" value="VEL26196.1"/>
    <property type="molecule type" value="Genomic_DNA"/>
</dbReference>
<sequence length="84" mass="9030">MPVNQITSCLTRLRAKKKRFASSKPGSRLLGPVEAGGEMLKFLLCTTAGLRAGREPNSKAGGVRSNVMVWPSDLGLRPVLCDEC</sequence>
<evidence type="ECO:0000313" key="1">
    <source>
        <dbReference type="EMBL" id="VEL26196.1"/>
    </source>
</evidence>